<dbReference type="NCBIfam" id="NF001843">
    <property type="entry name" value="PRK00567.1-4"/>
    <property type="match status" value="1"/>
</dbReference>
<dbReference type="InterPro" id="IPR019823">
    <property type="entry name" value="Mechanosensitive_channel_CS"/>
</dbReference>
<dbReference type="STRING" id="1852522.SAMN06295960_3138"/>
<comment type="similarity">
    <text evidence="2 10">Belongs to the MscL family.</text>
</comment>
<dbReference type="InterPro" id="IPR036019">
    <property type="entry name" value="MscL_channel"/>
</dbReference>
<evidence type="ECO:0000256" key="8">
    <source>
        <dbReference type="ARBA" id="ARBA00023136"/>
    </source>
</evidence>
<dbReference type="RefSeq" id="WP_085495583.1">
    <property type="nucleotide sequence ID" value="NZ_FXAZ01000004.1"/>
</dbReference>
<dbReference type="SUPFAM" id="SSF81330">
    <property type="entry name" value="Gated mechanosensitive channel"/>
    <property type="match status" value="1"/>
</dbReference>
<gene>
    <name evidence="10" type="primary">mscL</name>
    <name evidence="11" type="ORF">SAMN06295960_3138</name>
</gene>
<evidence type="ECO:0000256" key="1">
    <source>
        <dbReference type="ARBA" id="ARBA00004651"/>
    </source>
</evidence>
<keyword evidence="6 10" id="KW-1133">Transmembrane helix</keyword>
<keyword evidence="9 10" id="KW-0407">Ion channel</keyword>
<feature type="transmembrane region" description="Helical" evidence="10">
    <location>
        <begin position="88"/>
        <end position="112"/>
    </location>
</feature>
<dbReference type="GO" id="GO:0005886">
    <property type="term" value="C:plasma membrane"/>
    <property type="evidence" value="ECO:0007669"/>
    <property type="project" value="UniProtKB-SubCell"/>
</dbReference>
<proteinExistence type="inferred from homology"/>
<organism evidence="11 12">
    <name type="scientific">Paenibacillus aquistagni</name>
    <dbReference type="NCBI Taxonomy" id="1852522"/>
    <lineage>
        <taxon>Bacteria</taxon>
        <taxon>Bacillati</taxon>
        <taxon>Bacillota</taxon>
        <taxon>Bacilli</taxon>
        <taxon>Bacillales</taxon>
        <taxon>Paenibacillaceae</taxon>
        <taxon>Paenibacillus</taxon>
    </lineage>
</organism>
<evidence type="ECO:0000256" key="6">
    <source>
        <dbReference type="ARBA" id="ARBA00022989"/>
    </source>
</evidence>
<dbReference type="PRINTS" id="PR01264">
    <property type="entry name" value="MECHCHANNEL"/>
</dbReference>
<evidence type="ECO:0000256" key="5">
    <source>
        <dbReference type="ARBA" id="ARBA00022692"/>
    </source>
</evidence>
<dbReference type="Proteomes" id="UP000193834">
    <property type="component" value="Unassembled WGS sequence"/>
</dbReference>
<evidence type="ECO:0000256" key="3">
    <source>
        <dbReference type="ARBA" id="ARBA00022448"/>
    </source>
</evidence>
<dbReference type="GO" id="GO:0008381">
    <property type="term" value="F:mechanosensitive monoatomic ion channel activity"/>
    <property type="evidence" value="ECO:0007669"/>
    <property type="project" value="UniProtKB-UniRule"/>
</dbReference>
<sequence length="164" mass="17721">MGDSKRKVTSFVQEFKDFAMRGNVIDLAVGVIIGGAFNKIVTSIVNDVIMPPIGALIGGMDFKDLVIRLDGISEPITLADAQANSVPVIAYGSFINTVIDFILVAFCVFLLVKGINALHRRKKVEEVKPEPTTKTCPYCVTEIAIKATRCPNCTSELGETQASQ</sequence>
<evidence type="ECO:0000256" key="2">
    <source>
        <dbReference type="ARBA" id="ARBA00007254"/>
    </source>
</evidence>
<dbReference type="PANTHER" id="PTHR30266">
    <property type="entry name" value="MECHANOSENSITIVE CHANNEL MSCL"/>
    <property type="match status" value="1"/>
</dbReference>
<dbReference type="EMBL" id="FXAZ01000004">
    <property type="protein sequence ID" value="SMG50564.1"/>
    <property type="molecule type" value="Genomic_DNA"/>
</dbReference>
<evidence type="ECO:0000256" key="4">
    <source>
        <dbReference type="ARBA" id="ARBA00022475"/>
    </source>
</evidence>
<dbReference type="HAMAP" id="MF_00115">
    <property type="entry name" value="MscL"/>
    <property type="match status" value="1"/>
</dbReference>
<comment type="subcellular location">
    <subcellularLocation>
        <location evidence="1 10">Cell membrane</location>
        <topology evidence="1 10">Multi-pass membrane protein</topology>
    </subcellularLocation>
</comment>
<keyword evidence="4 10" id="KW-1003">Cell membrane</keyword>
<evidence type="ECO:0000313" key="11">
    <source>
        <dbReference type="EMBL" id="SMG50564.1"/>
    </source>
</evidence>
<keyword evidence="5 10" id="KW-0812">Transmembrane</keyword>
<keyword evidence="7 10" id="KW-0406">Ion transport</keyword>
<dbReference type="InterPro" id="IPR037673">
    <property type="entry name" value="MSC/AndL"/>
</dbReference>
<dbReference type="NCBIfam" id="NF010557">
    <property type="entry name" value="PRK13952.1"/>
    <property type="match status" value="1"/>
</dbReference>
<dbReference type="InterPro" id="IPR001185">
    <property type="entry name" value="MS_channel"/>
</dbReference>
<dbReference type="Pfam" id="PF01741">
    <property type="entry name" value="MscL"/>
    <property type="match status" value="1"/>
</dbReference>
<evidence type="ECO:0000256" key="10">
    <source>
        <dbReference type="HAMAP-Rule" id="MF_00115"/>
    </source>
</evidence>
<dbReference type="Gene3D" id="1.10.1200.120">
    <property type="entry name" value="Large-conductance mechanosensitive channel, MscL, domain 1"/>
    <property type="match status" value="1"/>
</dbReference>
<keyword evidence="3 10" id="KW-0813">Transport</keyword>
<keyword evidence="8 10" id="KW-0472">Membrane</keyword>
<accession>A0A1X7LAR2</accession>
<comment type="subunit">
    <text evidence="10">Homopentamer.</text>
</comment>
<name>A0A1X7LAR2_9BACL</name>
<dbReference type="OrthoDB" id="9810350at2"/>
<comment type="caution">
    <text evidence="10">Lacks conserved residue(s) required for the propagation of feature annotation.</text>
</comment>
<dbReference type="PANTHER" id="PTHR30266:SF2">
    <property type="entry name" value="LARGE-CONDUCTANCE MECHANOSENSITIVE CHANNEL"/>
    <property type="match status" value="1"/>
</dbReference>
<dbReference type="NCBIfam" id="TIGR00220">
    <property type="entry name" value="mscL"/>
    <property type="match status" value="1"/>
</dbReference>
<comment type="function">
    <text evidence="10">Channel that opens in response to stretch forces in the membrane lipid bilayer. May participate in the regulation of osmotic pressure changes within the cell.</text>
</comment>
<protein>
    <recommendedName>
        <fullName evidence="10">Large-conductance mechanosensitive channel</fullName>
    </recommendedName>
</protein>
<evidence type="ECO:0000313" key="12">
    <source>
        <dbReference type="Proteomes" id="UP000193834"/>
    </source>
</evidence>
<evidence type="ECO:0000256" key="9">
    <source>
        <dbReference type="ARBA" id="ARBA00023303"/>
    </source>
</evidence>
<keyword evidence="12" id="KW-1185">Reference proteome</keyword>
<evidence type="ECO:0000256" key="7">
    <source>
        <dbReference type="ARBA" id="ARBA00023065"/>
    </source>
</evidence>
<dbReference type="AlphaFoldDB" id="A0A1X7LAR2"/>
<reference evidence="11 12" key="1">
    <citation type="submission" date="2017-04" db="EMBL/GenBank/DDBJ databases">
        <authorList>
            <person name="Afonso C.L."/>
            <person name="Miller P.J."/>
            <person name="Scott M.A."/>
            <person name="Spackman E."/>
            <person name="Goraichik I."/>
            <person name="Dimitrov K.M."/>
            <person name="Suarez D.L."/>
            <person name="Swayne D.E."/>
        </authorList>
    </citation>
    <scope>NUCLEOTIDE SEQUENCE [LARGE SCALE GENOMIC DNA]</scope>
    <source>
        <strain evidence="11 12">11</strain>
    </source>
</reference>
<dbReference type="PROSITE" id="PS01327">
    <property type="entry name" value="MSCL"/>
    <property type="match status" value="1"/>
</dbReference>